<dbReference type="OrthoDB" id="6436361at2759"/>
<comment type="caution">
    <text evidence="2">The sequence shown here is derived from an EMBL/GenBank/DDBJ whole genome shotgun (WGS) entry which is preliminary data.</text>
</comment>
<name>A0A016WQN6_9BILA</name>
<reference evidence="3" key="1">
    <citation type="journal article" date="2015" name="Nat. Genet.">
        <title>The genome and transcriptome of the zoonotic hookworm Ancylostoma ceylanicum identify infection-specific gene families.</title>
        <authorList>
            <person name="Schwarz E.M."/>
            <person name="Hu Y."/>
            <person name="Antoshechkin I."/>
            <person name="Miller M.M."/>
            <person name="Sternberg P.W."/>
            <person name="Aroian R.V."/>
        </authorList>
    </citation>
    <scope>NUCLEOTIDE SEQUENCE</scope>
    <source>
        <strain evidence="3">HY135</strain>
    </source>
</reference>
<protein>
    <submittedName>
        <fullName evidence="2">Uncharacterized protein</fullName>
    </submittedName>
</protein>
<feature type="compositionally biased region" description="Polar residues" evidence="1">
    <location>
        <begin position="53"/>
        <end position="66"/>
    </location>
</feature>
<evidence type="ECO:0000256" key="1">
    <source>
        <dbReference type="SAM" id="MobiDB-lite"/>
    </source>
</evidence>
<dbReference type="EMBL" id="JARK01000165">
    <property type="protein sequence ID" value="EYC41547.1"/>
    <property type="molecule type" value="Genomic_DNA"/>
</dbReference>
<dbReference type="STRING" id="53326.A0A016WQN6"/>
<feature type="compositionally biased region" description="Basic and acidic residues" evidence="1">
    <location>
        <begin position="70"/>
        <end position="79"/>
    </location>
</feature>
<keyword evidence="3" id="KW-1185">Reference proteome</keyword>
<sequence>MTGLIYNRPKEPLKFLETAIAQIRANPEEELSWDMFIDKEKLEIPPGLEDLSKASNEGTSRTPNKGTRSHQNDVKQTKT</sequence>
<feature type="region of interest" description="Disordered" evidence="1">
    <location>
        <begin position="46"/>
        <end position="79"/>
    </location>
</feature>
<dbReference type="AlphaFoldDB" id="A0A016WQN6"/>
<evidence type="ECO:0000313" key="3">
    <source>
        <dbReference type="Proteomes" id="UP000024635"/>
    </source>
</evidence>
<proteinExistence type="predicted"/>
<organism evidence="2 3">
    <name type="scientific">Ancylostoma ceylanicum</name>
    <dbReference type="NCBI Taxonomy" id="53326"/>
    <lineage>
        <taxon>Eukaryota</taxon>
        <taxon>Metazoa</taxon>
        <taxon>Ecdysozoa</taxon>
        <taxon>Nematoda</taxon>
        <taxon>Chromadorea</taxon>
        <taxon>Rhabditida</taxon>
        <taxon>Rhabditina</taxon>
        <taxon>Rhabditomorpha</taxon>
        <taxon>Strongyloidea</taxon>
        <taxon>Ancylostomatidae</taxon>
        <taxon>Ancylostomatinae</taxon>
        <taxon>Ancylostoma</taxon>
    </lineage>
</organism>
<dbReference type="Proteomes" id="UP000024635">
    <property type="component" value="Unassembled WGS sequence"/>
</dbReference>
<accession>A0A016WQN6</accession>
<evidence type="ECO:0000313" key="2">
    <source>
        <dbReference type="EMBL" id="EYC41547.1"/>
    </source>
</evidence>
<gene>
    <name evidence="2" type="primary">Acey_s0565.g6</name>
    <name evidence="2" type="ORF">Y032_0565g6</name>
</gene>